<dbReference type="Pfam" id="PF03914">
    <property type="entry name" value="CBF"/>
    <property type="match status" value="1"/>
</dbReference>
<evidence type="ECO:0000256" key="1">
    <source>
        <dbReference type="ARBA" id="ARBA00007797"/>
    </source>
</evidence>
<name>A0A7S3N2Y4_9SPIT</name>
<dbReference type="EMBL" id="HBIH01037590">
    <property type="protein sequence ID" value="CAE0334443.1"/>
    <property type="molecule type" value="Transcribed_RNA"/>
</dbReference>
<proteinExistence type="inferred from homology"/>
<feature type="domain" description="CCAAT-binding factor" evidence="2">
    <location>
        <begin position="7"/>
        <end position="126"/>
    </location>
</feature>
<accession>A0A7S3N2Y4</accession>
<dbReference type="GO" id="GO:0030692">
    <property type="term" value="C:Noc4p-Nop14p complex"/>
    <property type="evidence" value="ECO:0007669"/>
    <property type="project" value="TreeGrafter"/>
</dbReference>
<sequence>MEEHPEEKKRFLRLLDLSLRSPKLPSKIVAAFLKRVCRLMVAHGITVEQSDKMWVVSFVANMIKRHPRCYRLVERKRKIHKPARQFEEDPYKAKEADPLKTKALKSSLWEIDVIMKDEFDEAVRNYAKLFKGDLSRKSSFFKCEEFTAVKEIERIKAELSGIDQEKEAASVRKNIILKVSQQ</sequence>
<comment type="similarity">
    <text evidence="1">Belongs to the CBF/MAK21 family.</text>
</comment>
<dbReference type="GO" id="GO:0032040">
    <property type="term" value="C:small-subunit processome"/>
    <property type="evidence" value="ECO:0007669"/>
    <property type="project" value="TreeGrafter"/>
</dbReference>
<protein>
    <recommendedName>
        <fullName evidence="2">CCAAT-binding factor domain-containing protein</fullName>
    </recommendedName>
</protein>
<dbReference type="AlphaFoldDB" id="A0A7S3N2Y4"/>
<organism evidence="3">
    <name type="scientific">Strombidium inclinatum</name>
    <dbReference type="NCBI Taxonomy" id="197538"/>
    <lineage>
        <taxon>Eukaryota</taxon>
        <taxon>Sar</taxon>
        <taxon>Alveolata</taxon>
        <taxon>Ciliophora</taxon>
        <taxon>Intramacronucleata</taxon>
        <taxon>Spirotrichea</taxon>
        <taxon>Oligotrichia</taxon>
        <taxon>Strombidiidae</taxon>
        <taxon>Strombidium</taxon>
    </lineage>
</organism>
<dbReference type="GO" id="GO:0042254">
    <property type="term" value="P:ribosome biogenesis"/>
    <property type="evidence" value="ECO:0007669"/>
    <property type="project" value="InterPro"/>
</dbReference>
<dbReference type="InterPro" id="IPR027193">
    <property type="entry name" value="Noc4"/>
</dbReference>
<dbReference type="PANTHER" id="PTHR12455:SF0">
    <property type="entry name" value="NUCLEOLAR COMPLEX PROTEIN 4 HOMOLOG"/>
    <property type="match status" value="1"/>
</dbReference>
<evidence type="ECO:0000313" key="3">
    <source>
        <dbReference type="EMBL" id="CAE0334443.1"/>
    </source>
</evidence>
<dbReference type="InterPro" id="IPR005612">
    <property type="entry name" value="CCAAT-binding_factor"/>
</dbReference>
<dbReference type="PANTHER" id="PTHR12455">
    <property type="entry name" value="NUCLEOLAR COMPLEX PROTEIN 4"/>
    <property type="match status" value="1"/>
</dbReference>
<gene>
    <name evidence="3" type="ORF">SINC0208_LOCUS15082</name>
</gene>
<evidence type="ECO:0000259" key="2">
    <source>
        <dbReference type="Pfam" id="PF03914"/>
    </source>
</evidence>
<reference evidence="3" key="1">
    <citation type="submission" date="2021-01" db="EMBL/GenBank/DDBJ databases">
        <authorList>
            <person name="Corre E."/>
            <person name="Pelletier E."/>
            <person name="Niang G."/>
            <person name="Scheremetjew M."/>
            <person name="Finn R."/>
            <person name="Kale V."/>
            <person name="Holt S."/>
            <person name="Cochrane G."/>
            <person name="Meng A."/>
            <person name="Brown T."/>
            <person name="Cohen L."/>
        </authorList>
    </citation>
    <scope>NUCLEOTIDE SEQUENCE</scope>
    <source>
        <strain evidence="3">S3</strain>
    </source>
</reference>